<reference evidence="1 2" key="1">
    <citation type="journal article" date="2013" name="Mar. Genomics">
        <title>Expression of sulfatases in Rhodopirellula baltica and the diversity of sulfatases in the genus Rhodopirellula.</title>
        <authorList>
            <person name="Wegner C.E."/>
            <person name="Richter-Heitmann T."/>
            <person name="Klindworth A."/>
            <person name="Klockow C."/>
            <person name="Richter M."/>
            <person name="Achstetter T."/>
            <person name="Glockner F.O."/>
            <person name="Harder J."/>
        </authorList>
    </citation>
    <scope>NUCLEOTIDE SEQUENCE [LARGE SCALE GENOMIC DNA]</scope>
    <source>
        <strain evidence="1 2">SM1</strain>
    </source>
</reference>
<dbReference type="AlphaFoldDB" id="M5RGF8"/>
<protein>
    <submittedName>
        <fullName evidence="1">Uncharacterized protein</fullName>
    </submittedName>
</protein>
<gene>
    <name evidence="1" type="ORF">RMSM_04669</name>
</gene>
<keyword evidence="2" id="KW-1185">Reference proteome</keyword>
<comment type="caution">
    <text evidence="1">The sequence shown here is derived from an EMBL/GenBank/DDBJ whole genome shotgun (WGS) entry which is preliminary data.</text>
</comment>
<dbReference type="Proteomes" id="UP000011991">
    <property type="component" value="Unassembled WGS sequence"/>
</dbReference>
<sequence length="54" mass="6174">MASLAVIHELNHEDSLTCFLVVTDDVETAARQYKRKKPNEFYNNLSLDDSEKSS</sequence>
<proteinExistence type="predicted"/>
<dbReference type="RefSeq" id="WP_008701195.1">
    <property type="nucleotide sequence ID" value="NZ_ANOG01000672.1"/>
</dbReference>
<accession>M5RGF8</accession>
<dbReference type="OrthoDB" id="9974552at2"/>
<name>M5RGF8_9BACT</name>
<dbReference type="PATRIC" id="fig|1265738.3.peg.4688"/>
<dbReference type="EMBL" id="ANOG01000672">
    <property type="protein sequence ID" value="EMI18405.1"/>
    <property type="molecule type" value="Genomic_DNA"/>
</dbReference>
<organism evidence="1 2">
    <name type="scientific">Rhodopirellula maiorica SM1</name>
    <dbReference type="NCBI Taxonomy" id="1265738"/>
    <lineage>
        <taxon>Bacteria</taxon>
        <taxon>Pseudomonadati</taxon>
        <taxon>Planctomycetota</taxon>
        <taxon>Planctomycetia</taxon>
        <taxon>Pirellulales</taxon>
        <taxon>Pirellulaceae</taxon>
        <taxon>Novipirellula</taxon>
    </lineage>
</organism>
<evidence type="ECO:0000313" key="1">
    <source>
        <dbReference type="EMBL" id="EMI18405.1"/>
    </source>
</evidence>
<evidence type="ECO:0000313" key="2">
    <source>
        <dbReference type="Proteomes" id="UP000011991"/>
    </source>
</evidence>